<dbReference type="CDD" id="cd03250">
    <property type="entry name" value="ABCC_MRP_domain1"/>
    <property type="match status" value="1"/>
</dbReference>
<evidence type="ECO:0000256" key="2">
    <source>
        <dbReference type="ARBA" id="ARBA00009726"/>
    </source>
</evidence>
<evidence type="ECO:0000256" key="4">
    <source>
        <dbReference type="ARBA" id="ARBA00022692"/>
    </source>
</evidence>
<comment type="caution">
    <text evidence="15">The sequence shown here is derived from an EMBL/GenBank/DDBJ whole genome shotgun (WGS) entry which is preliminary data.</text>
</comment>
<feature type="domain" description="ABC transporter" evidence="13">
    <location>
        <begin position="1298"/>
        <end position="1557"/>
    </location>
</feature>
<dbReference type="GO" id="GO:0016887">
    <property type="term" value="F:ATP hydrolysis activity"/>
    <property type="evidence" value="ECO:0007669"/>
    <property type="project" value="InterPro"/>
</dbReference>
<reference evidence="15" key="1">
    <citation type="submission" date="2023-06" db="EMBL/GenBank/DDBJ databases">
        <title>Genome-scale phylogeny and comparative genomics of the fungal order Sordariales.</title>
        <authorList>
            <consortium name="Lawrence Berkeley National Laboratory"/>
            <person name="Hensen N."/>
            <person name="Bonometti L."/>
            <person name="Westerberg I."/>
            <person name="Brannstrom I.O."/>
            <person name="Guillou S."/>
            <person name="Cros-Aarteil S."/>
            <person name="Calhoun S."/>
            <person name="Haridas S."/>
            <person name="Kuo A."/>
            <person name="Mondo S."/>
            <person name="Pangilinan J."/>
            <person name="Riley R."/>
            <person name="LaButti K."/>
            <person name="Andreopoulos B."/>
            <person name="Lipzen A."/>
            <person name="Chen C."/>
            <person name="Yanf M."/>
            <person name="Daum C."/>
            <person name="Ng V."/>
            <person name="Clum A."/>
            <person name="Steindorff A."/>
            <person name="Ohm R."/>
            <person name="Martin F."/>
            <person name="Silar P."/>
            <person name="Natvig D."/>
            <person name="Lalanne C."/>
            <person name="Gautier V."/>
            <person name="Ament-velasquez S.L."/>
            <person name="Kruys A."/>
            <person name="Hutchinson M.I."/>
            <person name="Powell A.J."/>
            <person name="Barry K."/>
            <person name="Miller A.N."/>
            <person name="Grigoriev I.V."/>
            <person name="Debuchy R."/>
            <person name="Gladieux P."/>
            <person name="Thoren M.H."/>
            <person name="Johannesson H."/>
        </authorList>
    </citation>
    <scope>NUCLEOTIDE SEQUENCE</scope>
    <source>
        <strain evidence="15">SMH2392-1A</strain>
    </source>
</reference>
<dbReference type="GO" id="GO:0140359">
    <property type="term" value="F:ABC-type transporter activity"/>
    <property type="evidence" value="ECO:0007669"/>
    <property type="project" value="InterPro"/>
</dbReference>
<feature type="transmembrane region" description="Helical" evidence="12">
    <location>
        <begin position="267"/>
        <end position="288"/>
    </location>
</feature>
<keyword evidence="5" id="KW-0677">Repeat</keyword>
<dbReference type="Gene3D" id="1.20.1560.10">
    <property type="entry name" value="ABC transporter type 1, transmembrane domain"/>
    <property type="match status" value="2"/>
</dbReference>
<comment type="subcellular location">
    <subcellularLocation>
        <location evidence="1">Membrane</location>
        <topology evidence="1">Multi-pass membrane protein</topology>
    </subcellularLocation>
</comment>
<feature type="transmembrane region" description="Helical" evidence="12">
    <location>
        <begin position="66"/>
        <end position="85"/>
    </location>
</feature>
<feature type="compositionally biased region" description="Polar residues" evidence="11">
    <location>
        <begin position="884"/>
        <end position="893"/>
    </location>
</feature>
<dbReference type="GO" id="GO:0016020">
    <property type="term" value="C:membrane"/>
    <property type="evidence" value="ECO:0007669"/>
    <property type="project" value="UniProtKB-SubCell"/>
</dbReference>
<organism evidence="15 16">
    <name type="scientific">Lasiosphaeria miniovina</name>
    <dbReference type="NCBI Taxonomy" id="1954250"/>
    <lineage>
        <taxon>Eukaryota</taxon>
        <taxon>Fungi</taxon>
        <taxon>Dikarya</taxon>
        <taxon>Ascomycota</taxon>
        <taxon>Pezizomycotina</taxon>
        <taxon>Sordariomycetes</taxon>
        <taxon>Sordariomycetidae</taxon>
        <taxon>Sordariales</taxon>
        <taxon>Lasiosphaeriaceae</taxon>
        <taxon>Lasiosphaeria</taxon>
    </lineage>
</organism>
<evidence type="ECO:0000256" key="3">
    <source>
        <dbReference type="ARBA" id="ARBA00022448"/>
    </source>
</evidence>
<feature type="transmembrane region" description="Helical" evidence="12">
    <location>
        <begin position="437"/>
        <end position="464"/>
    </location>
</feature>
<evidence type="ECO:0000256" key="5">
    <source>
        <dbReference type="ARBA" id="ARBA00022737"/>
    </source>
</evidence>
<feature type="transmembrane region" description="Helical" evidence="12">
    <location>
        <begin position="1124"/>
        <end position="1143"/>
    </location>
</feature>
<dbReference type="PROSITE" id="PS50893">
    <property type="entry name" value="ABC_TRANSPORTER_2"/>
    <property type="match status" value="2"/>
</dbReference>
<dbReference type="PANTHER" id="PTHR24223">
    <property type="entry name" value="ATP-BINDING CASSETTE SUB-FAMILY C"/>
    <property type="match status" value="1"/>
</dbReference>
<dbReference type="InterPro" id="IPR036640">
    <property type="entry name" value="ABC1_TM_sf"/>
</dbReference>
<keyword evidence="7" id="KW-0067">ATP-binding</keyword>
<evidence type="ECO:0000256" key="6">
    <source>
        <dbReference type="ARBA" id="ARBA00022741"/>
    </source>
</evidence>
<dbReference type="InterPro" id="IPR017871">
    <property type="entry name" value="ABC_transporter-like_CS"/>
</dbReference>
<keyword evidence="9 12" id="KW-0472">Membrane</keyword>
<dbReference type="FunFam" id="3.40.50.300:FF:000825">
    <property type="entry name" value="ABC bile acid transporter"/>
    <property type="match status" value="1"/>
</dbReference>
<keyword evidence="15" id="KW-0378">Hydrolase</keyword>
<comment type="similarity">
    <text evidence="2">Belongs to the ABC transporter superfamily. ABCC family. Conjugate transporter (TC 3.A.1.208) subfamily.</text>
</comment>
<feature type="transmembrane region" description="Helical" evidence="12">
    <location>
        <begin position="6"/>
        <end position="26"/>
    </location>
</feature>
<feature type="region of interest" description="Disordered" evidence="11">
    <location>
        <begin position="870"/>
        <end position="906"/>
    </location>
</feature>
<feature type="transmembrane region" description="Helical" evidence="12">
    <location>
        <begin position="1235"/>
        <end position="1256"/>
    </location>
</feature>
<dbReference type="SMART" id="SM00382">
    <property type="entry name" value="AAA"/>
    <property type="match status" value="2"/>
</dbReference>
<dbReference type="Proteomes" id="UP001172101">
    <property type="component" value="Unassembled WGS sequence"/>
</dbReference>
<evidence type="ECO:0000259" key="14">
    <source>
        <dbReference type="PROSITE" id="PS50929"/>
    </source>
</evidence>
<feature type="transmembrane region" description="Helical" evidence="12">
    <location>
        <begin position="535"/>
        <end position="558"/>
    </location>
</feature>
<feature type="transmembrane region" description="Helical" evidence="12">
    <location>
        <begin position="91"/>
        <end position="112"/>
    </location>
</feature>
<dbReference type="Pfam" id="PF00005">
    <property type="entry name" value="ABC_tran"/>
    <property type="match status" value="2"/>
</dbReference>
<evidence type="ECO:0000256" key="9">
    <source>
        <dbReference type="ARBA" id="ARBA00023136"/>
    </source>
</evidence>
<feature type="domain" description="ABC transporter" evidence="13">
    <location>
        <begin position="620"/>
        <end position="871"/>
    </location>
</feature>
<keyword evidence="6" id="KW-0547">Nucleotide-binding</keyword>
<dbReference type="InterPro" id="IPR003439">
    <property type="entry name" value="ABC_transporter-like_ATP-bd"/>
</dbReference>
<feature type="transmembrane region" description="Helical" evidence="12">
    <location>
        <begin position="1210"/>
        <end position="1229"/>
    </location>
</feature>
<dbReference type="GeneID" id="85328009"/>
<evidence type="ECO:0000256" key="11">
    <source>
        <dbReference type="SAM" id="MobiDB-lite"/>
    </source>
</evidence>
<evidence type="ECO:0000256" key="7">
    <source>
        <dbReference type="ARBA" id="ARBA00022840"/>
    </source>
</evidence>
<dbReference type="InterPro" id="IPR011527">
    <property type="entry name" value="ABC1_TM_dom"/>
</dbReference>
<dbReference type="PROSITE" id="PS00211">
    <property type="entry name" value="ABC_TRANSPORTER_1"/>
    <property type="match status" value="1"/>
</dbReference>
<keyword evidence="3" id="KW-0813">Transport</keyword>
<gene>
    <name evidence="15" type="ORF">B0T26DRAFT_746759</name>
</gene>
<dbReference type="Gene3D" id="3.40.50.300">
    <property type="entry name" value="P-loop containing nucleotide triphosphate hydrolases"/>
    <property type="match status" value="2"/>
</dbReference>
<dbReference type="PANTHER" id="PTHR24223:SF456">
    <property type="entry name" value="MULTIDRUG RESISTANCE-ASSOCIATED PROTEIN LETHAL(2)03659"/>
    <property type="match status" value="1"/>
</dbReference>
<feature type="domain" description="ABC transmembrane type-1" evidence="14">
    <location>
        <begin position="949"/>
        <end position="1264"/>
    </location>
</feature>
<keyword evidence="4 12" id="KW-0812">Transmembrane</keyword>
<feature type="transmembrane region" description="Helical" evidence="12">
    <location>
        <begin position="156"/>
        <end position="178"/>
    </location>
</feature>
<dbReference type="RefSeq" id="XP_060303792.1">
    <property type="nucleotide sequence ID" value="XM_060444739.1"/>
</dbReference>
<evidence type="ECO:0000256" key="10">
    <source>
        <dbReference type="ARBA" id="ARBA00023180"/>
    </source>
</evidence>
<dbReference type="GO" id="GO:0005524">
    <property type="term" value="F:ATP binding"/>
    <property type="evidence" value="ECO:0007669"/>
    <property type="project" value="UniProtKB-KW"/>
</dbReference>
<protein>
    <submittedName>
        <fullName evidence="15">P-loop containing nucleoside triphosphate hydrolase protein</fullName>
    </submittedName>
</protein>
<accession>A0AA40ECF9</accession>
<evidence type="ECO:0000313" key="16">
    <source>
        <dbReference type="Proteomes" id="UP001172101"/>
    </source>
</evidence>
<feature type="transmembrane region" description="Helical" evidence="12">
    <location>
        <begin position="1023"/>
        <end position="1047"/>
    </location>
</feature>
<feature type="transmembrane region" description="Helical" evidence="12">
    <location>
        <begin position="944"/>
        <end position="967"/>
    </location>
</feature>
<evidence type="ECO:0000259" key="13">
    <source>
        <dbReference type="PROSITE" id="PS50893"/>
    </source>
</evidence>
<feature type="transmembrane region" description="Helical" evidence="12">
    <location>
        <begin position="300"/>
        <end position="321"/>
    </location>
</feature>
<feature type="compositionally biased region" description="Acidic residues" evidence="11">
    <location>
        <begin position="391"/>
        <end position="400"/>
    </location>
</feature>
<feature type="domain" description="ABC transmembrane type-1" evidence="14">
    <location>
        <begin position="410"/>
        <end position="574"/>
    </location>
</feature>
<keyword evidence="8 12" id="KW-1133">Transmembrane helix</keyword>
<dbReference type="InterPro" id="IPR050173">
    <property type="entry name" value="ABC_transporter_C-like"/>
</dbReference>
<keyword evidence="16" id="KW-1185">Reference proteome</keyword>
<evidence type="ECO:0000256" key="12">
    <source>
        <dbReference type="SAM" id="Phobius"/>
    </source>
</evidence>
<dbReference type="CDD" id="cd18596">
    <property type="entry name" value="ABC_6TM_VMR1_D1_like"/>
    <property type="match status" value="1"/>
</dbReference>
<feature type="transmembrane region" description="Helical" evidence="12">
    <location>
        <begin position="124"/>
        <end position="141"/>
    </location>
</feature>
<dbReference type="InterPro" id="IPR003593">
    <property type="entry name" value="AAA+_ATPase"/>
</dbReference>
<feature type="region of interest" description="Disordered" evidence="11">
    <location>
        <begin position="356"/>
        <end position="404"/>
    </location>
</feature>
<proteinExistence type="inferred from homology"/>
<name>A0AA40ECF9_9PEZI</name>
<keyword evidence="10" id="KW-0325">Glycoprotein</keyword>
<evidence type="ECO:0000256" key="1">
    <source>
        <dbReference type="ARBA" id="ARBA00004141"/>
    </source>
</evidence>
<dbReference type="SUPFAM" id="SSF52540">
    <property type="entry name" value="P-loop containing nucleoside triphosphate hydrolases"/>
    <property type="match status" value="2"/>
</dbReference>
<dbReference type="PROSITE" id="PS50929">
    <property type="entry name" value="ABC_TM1F"/>
    <property type="match status" value="2"/>
</dbReference>
<dbReference type="InterPro" id="IPR027417">
    <property type="entry name" value="P-loop_NTPase"/>
</dbReference>
<dbReference type="EMBL" id="JAUIRO010000001">
    <property type="protein sequence ID" value="KAK0734915.1"/>
    <property type="molecule type" value="Genomic_DNA"/>
</dbReference>
<dbReference type="SUPFAM" id="SSF90123">
    <property type="entry name" value="ABC transporter transmembrane region"/>
    <property type="match status" value="2"/>
</dbReference>
<evidence type="ECO:0000256" key="8">
    <source>
        <dbReference type="ARBA" id="ARBA00022989"/>
    </source>
</evidence>
<dbReference type="CDD" id="cd03244">
    <property type="entry name" value="ABCC_MRP_domain2"/>
    <property type="match status" value="1"/>
</dbReference>
<evidence type="ECO:0000313" key="15">
    <source>
        <dbReference type="EMBL" id="KAK0734915.1"/>
    </source>
</evidence>
<sequence length="1579" mass="173516">MTIDGSLLAIVGTGCVAIGLCSLPTASDIVTRLGKREPKQDSYEDADGKATPESLAAFSAKPAKSFVLVSAVAGCTISLALALLATGPEGLYLINWLSTGAWAALVFQAVAIASSRNFIKAYDLGIYSFLSSVVLASLLLIEGTDTFDDLINGSPALFALRIVELALSLCLAVASLSIPRRPDVFWGRRPVDRMFSVSAFNRFNFAWASHLLILASKKKDLDLADLSRPCHLTRANAVSADWKRHNYQHRLWLSVARAHWKPFALQWFLTFCSSILNFAPQWVILQLLRILEVNRVGTSFGFDVWIWVVWLGVAITAQSWVESWIYWMSWADITLPIRAQLSALIFEKAMRKKDVKGTGSSKKKGRAAESVYSAVDGPAGESTAPDRPETDTETGEDDSEELKKTKQSTVNLIGVDGKRVGDFCSYQNMFPGSIFKLIVSLWFLVSLLGWIPLLSGLSAMAAIMPFNIYFSKKYAAAQDRLMKVRDEKMEIVTEALQGIRQIKFSALEPEWERKIGTVRERELGAIWDVFMGDTALLACWVTSPILLSAISLAVYAIVNGTLTPSVAFVSLGVFKALEVTLSVVPELTTDALDAWVSIKRIEEYLDSPEVSISSRVSDEVSFDNASVAWPSDDKVDEEERFVLRSISVTFPKGELSVISGKTGTGKSLMLAAILGEVDVLGGTLYVPRAPSLAERHDDKANKANWIIPEAIAYVAQIPWIENASIKDNITFGLPYDEERYAKTVEVCALKKDLEMLTDGERTEIGANGINLSGGQKWRVTLARAIYSRAGVLVLDDIFSAVDAHVGRHIFEKCLNGELAEGRTRILVTHHVALCEPKTKYLVELGDGGVLHAGLLSELRDEGALARIKSHEQTAQEVEADESATAVNSDESTNGEGEQGDADGGALKKVSSKTAARKFVEDEVREQGAVRKHIYLTYLKDSGGWAFWSFAFAIFTCVQVFSISRSWWLKIWTGSSMEEALGIQQHMLNTSTAHGFSYAVGLQQTSIHSLSAPTVKTQSSDLSYYLSIYVGLAVVSSVIGTLKFLYIYTGSIRASRKLFAKLNFTILRTPIRWLDTVPVGRMLNRFTADFSIIDSHLANQLSFGFNAFLNLIGVIVASLFVSPYIVLLAAVLLLICLYYAMRYLSIARPVKRLESTSKSPVFEQFGSALSGVATIRGFNKAEVYIDRMHQKLDDYTTTTWHLWIFNRWMGWRMALVGSLFAVFVAILVLLTPGIDAALAGFALAFALEFSGAVIWTIRFYSNIELSMNAAERIIEYTEVPTEALDGKKPPAAWPTEGRIEVEDLVVGYASDLPPVLKGLTFNINRTERVGVVGRTGAGKSSLTLALFRFLEARSGSIHVDGIDISKIDLHDLRSRLAIIPQDPVLFSGTIRSNLDPFDHHTDAELRDCLERVHLINNSAGPSGAATPTAGRPSSPASAIGIKNTNIFHNLDSKISEGGLSLSQGQRQLLCLARAIVSRPRVMVLDEATSAVDMHTDVLIQRSIREEFTDATLIVIAHRLSTIADFDRILVLSDGHVAEFGTPRELWDKVGEDGERGIFRGMCEESGEKDKLRSIVLGQAE</sequence>
<dbReference type="CDD" id="cd18604">
    <property type="entry name" value="ABC_6TM_VMR1_D2_like"/>
    <property type="match status" value="1"/>
</dbReference>
<dbReference type="FunFam" id="3.40.50.300:FF:000610">
    <property type="entry name" value="Multidrug resistance-associated ABC transporter"/>
    <property type="match status" value="1"/>
</dbReference>
<dbReference type="Pfam" id="PF00664">
    <property type="entry name" value="ABC_membrane"/>
    <property type="match status" value="2"/>
</dbReference>